<dbReference type="EMBL" id="SPUM01000072">
    <property type="protein sequence ID" value="TFW31971.1"/>
    <property type="molecule type" value="Genomic_DNA"/>
</dbReference>
<dbReference type="Proteomes" id="UP000297258">
    <property type="component" value="Unassembled WGS sequence"/>
</dbReference>
<dbReference type="RefSeq" id="WP_135189925.1">
    <property type="nucleotide sequence ID" value="NZ_SPUM01000072.1"/>
</dbReference>
<name>A0A4Y9SZ85_9BURK</name>
<dbReference type="AlphaFoldDB" id="A0A4Y9SZ85"/>
<evidence type="ECO:0000313" key="1">
    <source>
        <dbReference type="EMBL" id="TFW31971.1"/>
    </source>
</evidence>
<protein>
    <submittedName>
        <fullName evidence="1">Uncharacterized protein</fullName>
    </submittedName>
</protein>
<gene>
    <name evidence="1" type="ORF">E4O92_11585</name>
</gene>
<reference evidence="1 2" key="1">
    <citation type="submission" date="2019-03" db="EMBL/GenBank/DDBJ databases">
        <title>Draft genome of Massilia hortus sp. nov., a novel bacterial species of the Oxalobacteraceae family.</title>
        <authorList>
            <person name="Peta V."/>
            <person name="Raths R."/>
            <person name="Bucking H."/>
        </authorList>
    </citation>
    <scope>NUCLEOTIDE SEQUENCE [LARGE SCALE GENOMIC DNA]</scope>
    <source>
        <strain evidence="1 2">ONC3</strain>
    </source>
</reference>
<organism evidence="1 2">
    <name type="scientific">Massilia horti</name>
    <dbReference type="NCBI Taxonomy" id="2562153"/>
    <lineage>
        <taxon>Bacteria</taxon>
        <taxon>Pseudomonadati</taxon>
        <taxon>Pseudomonadota</taxon>
        <taxon>Betaproteobacteria</taxon>
        <taxon>Burkholderiales</taxon>
        <taxon>Oxalobacteraceae</taxon>
        <taxon>Telluria group</taxon>
        <taxon>Massilia</taxon>
    </lineage>
</organism>
<comment type="caution">
    <text evidence="1">The sequence shown here is derived from an EMBL/GenBank/DDBJ whole genome shotgun (WGS) entry which is preliminary data.</text>
</comment>
<evidence type="ECO:0000313" key="2">
    <source>
        <dbReference type="Proteomes" id="UP000297258"/>
    </source>
</evidence>
<proteinExistence type="predicted"/>
<sequence length="164" mass="18407">MITRYHITVGAKTTAGIRTSHARTSMLTGTLDKLSFDQAVAVLEDLQNQFKAGGWEPWAKNGSKWFDLTPQGKKRLYERMFEPGYSQTAQLRIPKKYGMTFRLKCTDGCWPDEQPPYLFLIDVGVGSDTVGWEQGDPEVWDKSFPGSVASNAPARFKCPDGRSH</sequence>
<keyword evidence="2" id="KW-1185">Reference proteome</keyword>
<dbReference type="OrthoDB" id="6942177at2"/>
<accession>A0A4Y9SZ85</accession>